<keyword evidence="4" id="KW-0106">Calcium</keyword>
<keyword evidence="6" id="KW-0808">Transferase</keyword>
<gene>
    <name evidence="6" type="ORF">FUA24_18450</name>
</gene>
<evidence type="ECO:0000256" key="1">
    <source>
        <dbReference type="ARBA" id="ARBA00008779"/>
    </source>
</evidence>
<comment type="similarity">
    <text evidence="1">Belongs to the sulfatase family.</text>
</comment>
<evidence type="ECO:0000256" key="4">
    <source>
        <dbReference type="ARBA" id="ARBA00022837"/>
    </source>
</evidence>
<evidence type="ECO:0000313" key="6">
    <source>
        <dbReference type="EMBL" id="TYA71559.1"/>
    </source>
</evidence>
<proteinExistence type="inferred from homology"/>
<reference evidence="6 7" key="1">
    <citation type="submission" date="2019-08" db="EMBL/GenBank/DDBJ databases">
        <title>Seonamhaeicola sediminis sp. nov., isolated from marine sediment.</title>
        <authorList>
            <person name="Cao W.R."/>
        </authorList>
    </citation>
    <scope>NUCLEOTIDE SEQUENCE [LARGE SCALE GENOMIC DNA]</scope>
    <source>
        <strain evidence="6 7">B011</strain>
    </source>
</reference>
<dbReference type="GO" id="GO:0016740">
    <property type="term" value="F:transferase activity"/>
    <property type="evidence" value="ECO:0007669"/>
    <property type="project" value="UniProtKB-KW"/>
</dbReference>
<dbReference type="PANTHER" id="PTHR42693">
    <property type="entry name" value="ARYLSULFATASE FAMILY MEMBER"/>
    <property type="match status" value="1"/>
</dbReference>
<dbReference type="GO" id="GO:0046872">
    <property type="term" value="F:metal ion binding"/>
    <property type="evidence" value="ECO:0007669"/>
    <property type="project" value="UniProtKB-KW"/>
</dbReference>
<dbReference type="OrthoDB" id="9765065at2"/>
<dbReference type="GO" id="GO:0004065">
    <property type="term" value="F:arylsulfatase activity"/>
    <property type="evidence" value="ECO:0007669"/>
    <property type="project" value="TreeGrafter"/>
</dbReference>
<dbReference type="PROSITE" id="PS00149">
    <property type="entry name" value="SULFATASE_2"/>
    <property type="match status" value="1"/>
</dbReference>
<dbReference type="EMBL" id="VSDQ01000718">
    <property type="protein sequence ID" value="TYA71559.1"/>
    <property type="molecule type" value="Genomic_DNA"/>
</dbReference>
<dbReference type="InterPro" id="IPR024607">
    <property type="entry name" value="Sulfatase_CS"/>
</dbReference>
<evidence type="ECO:0000259" key="5">
    <source>
        <dbReference type="Pfam" id="PF00884"/>
    </source>
</evidence>
<sequence length="559" mass="63366">MKRVILGLTLSFLLCNCQNQVEQQPLKPNVLFIMMDDLGYGQFGVYNDTVTTSDYDPYFVKLVDSLQGYSLEKSLEFSKTAIPTLSSLAKEGVIFNKAYTTSNICAPSRLGIATGMNNNRFGIYTNDDCEQSGLQKGTHLAEKIDAQGYLTAHIGKWHIGKRNQKMYDSILKVNNLDENTNYYVLGNSNPDVFKSAVNSGYIGSVVKEQHPLNNGFDYYYGYNHWACDFYKAKNVWENFKHVENQKEYNTDVFTDKALEVMETAIKDKKPFYVQLHYHAVHDSLEPKAPEKYFSKFTSGNYDLDNFYAHVNGVDENVKRVVDFLKSQEQYKNTIIVFTSDNGAMAGGSYDGMKTGSPLPGNTPFSGHKGNYHQGGFRVPMFISWPEGIKESKVESQMVSTMDILPTAIDAIGGDLPKNIQGKSLVPLLKGETKDVLHDHLVWSGLHAYKWGYLINKSTKTHMDESGFAPSSWVVIKGDYMLRFVGTLEKGIYYDFLEGRAPIFELFNIKNDPAENNDISDKHPELVEEMKALFYNEFKSFPKPVDWKLPKWEELAGEKV</sequence>
<dbReference type="Proteomes" id="UP000323930">
    <property type="component" value="Unassembled WGS sequence"/>
</dbReference>
<dbReference type="Pfam" id="PF00884">
    <property type="entry name" value="Sulfatase"/>
    <property type="match status" value="1"/>
</dbReference>
<evidence type="ECO:0000256" key="2">
    <source>
        <dbReference type="ARBA" id="ARBA00022723"/>
    </source>
</evidence>
<dbReference type="InterPro" id="IPR000917">
    <property type="entry name" value="Sulfatase_N"/>
</dbReference>
<feature type="domain" description="Sulfatase N-terminal" evidence="5">
    <location>
        <begin position="28"/>
        <end position="412"/>
    </location>
</feature>
<dbReference type="Gene3D" id="3.30.1120.10">
    <property type="match status" value="1"/>
</dbReference>
<dbReference type="InterPro" id="IPR050738">
    <property type="entry name" value="Sulfatase"/>
</dbReference>
<comment type="caution">
    <text evidence="6">The sequence shown here is derived from an EMBL/GenBank/DDBJ whole genome shotgun (WGS) entry which is preliminary data.</text>
</comment>
<dbReference type="InterPro" id="IPR017850">
    <property type="entry name" value="Alkaline_phosphatase_core_sf"/>
</dbReference>
<keyword evidence="3 6" id="KW-0378">Hydrolase</keyword>
<evidence type="ECO:0000313" key="7">
    <source>
        <dbReference type="Proteomes" id="UP000323930"/>
    </source>
</evidence>
<dbReference type="Gene3D" id="3.40.720.10">
    <property type="entry name" value="Alkaline Phosphatase, subunit A"/>
    <property type="match status" value="1"/>
</dbReference>
<evidence type="ECO:0000256" key="3">
    <source>
        <dbReference type="ARBA" id="ARBA00022801"/>
    </source>
</evidence>
<dbReference type="SUPFAM" id="SSF53649">
    <property type="entry name" value="Alkaline phosphatase-like"/>
    <property type="match status" value="1"/>
</dbReference>
<organism evidence="6 7">
    <name type="scientific">Seonamhaeicola marinus</name>
    <dbReference type="NCBI Taxonomy" id="1912246"/>
    <lineage>
        <taxon>Bacteria</taxon>
        <taxon>Pseudomonadati</taxon>
        <taxon>Bacteroidota</taxon>
        <taxon>Flavobacteriia</taxon>
        <taxon>Flavobacteriales</taxon>
        <taxon>Flavobacteriaceae</taxon>
    </lineage>
</organism>
<dbReference type="AlphaFoldDB" id="A0A5D0HMI9"/>
<dbReference type="RefSeq" id="WP_148544545.1">
    <property type="nucleotide sequence ID" value="NZ_VSDQ01000718.1"/>
</dbReference>
<keyword evidence="2" id="KW-0479">Metal-binding</keyword>
<accession>A0A5D0HMI9</accession>
<name>A0A5D0HMI9_9FLAO</name>
<dbReference type="PANTHER" id="PTHR42693:SF53">
    <property type="entry name" value="ENDO-4-O-SULFATASE"/>
    <property type="match status" value="1"/>
</dbReference>
<keyword evidence="7" id="KW-1185">Reference proteome</keyword>
<protein>
    <submittedName>
        <fullName evidence="6">Sulfatase-like hydrolase/transferase</fullName>
    </submittedName>
</protein>